<evidence type="ECO:0000256" key="1">
    <source>
        <dbReference type="SAM" id="MobiDB-lite"/>
    </source>
</evidence>
<feature type="compositionally biased region" description="Basic and acidic residues" evidence="1">
    <location>
        <begin position="137"/>
        <end position="148"/>
    </location>
</feature>
<evidence type="ECO:0000313" key="2">
    <source>
        <dbReference type="EMBL" id="TCU32814.1"/>
    </source>
</evidence>
<dbReference type="AlphaFoldDB" id="A0A4R3RE56"/>
<feature type="compositionally biased region" description="Basic and acidic residues" evidence="1">
    <location>
        <begin position="117"/>
        <end position="126"/>
    </location>
</feature>
<protein>
    <submittedName>
        <fullName evidence="2">Uncharacterized protein</fullName>
    </submittedName>
</protein>
<evidence type="ECO:0000313" key="3">
    <source>
        <dbReference type="Proteomes" id="UP000295507"/>
    </source>
</evidence>
<feature type="region of interest" description="Disordered" evidence="1">
    <location>
        <begin position="81"/>
        <end position="148"/>
    </location>
</feature>
<sequence>MIMASAPQPVSAKVLQIRNVARAHCAPQQRQPLPSEGKQAQALVARTTVNQLTSPPETLLTPLGFECMLYIEANPLPEREQTKLASAVKQSATRSHAGSGSPASSTTAASRTNTHRRTLDAPDRPQQENPLRRFQRRDRTMGNHPFVD</sequence>
<comment type="caution">
    <text evidence="2">The sequence shown here is derived from an EMBL/GenBank/DDBJ whole genome shotgun (WGS) entry which is preliminary data.</text>
</comment>
<feature type="compositionally biased region" description="Low complexity" evidence="1">
    <location>
        <begin position="94"/>
        <end position="112"/>
    </location>
</feature>
<organism evidence="2 3">
    <name type="scientific">Rhizobium azibense</name>
    <dbReference type="NCBI Taxonomy" id="1136135"/>
    <lineage>
        <taxon>Bacteria</taxon>
        <taxon>Pseudomonadati</taxon>
        <taxon>Pseudomonadota</taxon>
        <taxon>Alphaproteobacteria</taxon>
        <taxon>Hyphomicrobiales</taxon>
        <taxon>Rhizobiaceae</taxon>
        <taxon>Rhizobium/Agrobacterium group</taxon>
        <taxon>Rhizobium</taxon>
    </lineage>
</organism>
<reference evidence="2 3" key="1">
    <citation type="submission" date="2019-03" db="EMBL/GenBank/DDBJ databases">
        <title>Genomic Encyclopedia of Type Strains, Phase IV (KMG-V): Genome sequencing to study the core and pangenomes of soil and plant-associated prokaryotes.</title>
        <authorList>
            <person name="Whitman W."/>
        </authorList>
    </citation>
    <scope>NUCLEOTIDE SEQUENCE [LARGE SCALE GENOMIC DNA]</scope>
    <source>
        <strain evidence="2 3">IE4868</strain>
    </source>
</reference>
<dbReference type="Proteomes" id="UP000295507">
    <property type="component" value="Unassembled WGS sequence"/>
</dbReference>
<proteinExistence type="predicted"/>
<name>A0A4R3RE56_9HYPH</name>
<dbReference type="EMBL" id="SMBK01000018">
    <property type="protein sequence ID" value="TCU32814.1"/>
    <property type="molecule type" value="Genomic_DNA"/>
</dbReference>
<gene>
    <name evidence="2" type="ORF">EV129_11836</name>
</gene>
<accession>A0A4R3RE56</accession>